<evidence type="ECO:0000256" key="2">
    <source>
        <dbReference type="SAM" id="Phobius"/>
    </source>
</evidence>
<dbReference type="InterPro" id="IPR050807">
    <property type="entry name" value="TransReg_Diox_bact_type"/>
</dbReference>
<dbReference type="PANTHER" id="PTHR46797">
    <property type="entry name" value="HTH-TYPE TRANSCRIPTIONAL REGULATOR"/>
    <property type="match status" value="1"/>
</dbReference>
<dbReference type="GO" id="GO:0005829">
    <property type="term" value="C:cytosol"/>
    <property type="evidence" value="ECO:0007669"/>
    <property type="project" value="TreeGrafter"/>
</dbReference>
<gene>
    <name evidence="4" type="ORF">FC21_GL001047</name>
</gene>
<dbReference type="Gene3D" id="1.10.260.40">
    <property type="entry name" value="lambda repressor-like DNA-binding domains"/>
    <property type="match status" value="1"/>
</dbReference>
<dbReference type="AlphaFoldDB" id="A0A0R1UP62"/>
<dbReference type="RefSeq" id="WP_054652153.1">
    <property type="nucleotide sequence ID" value="NZ_AZGC01000026.1"/>
</dbReference>
<sequence>MSDNKIKTFRKQQNLSQEQLAEKAQVSLRTIQRLEAGEETNTTTLNLVAGALGVEVSDLASHDDSEQHQAKLADADEQLQLQLHDRHDEYKMYRTFYTVGYIIVMFAWGACLPLVHNEIAKSIMGVFWIGGWIIFGAGRRWLTLYKLNPKLDQKYPLTVNRLDKNK</sequence>
<dbReference type="GO" id="GO:0003677">
    <property type="term" value="F:DNA binding"/>
    <property type="evidence" value="ECO:0007669"/>
    <property type="project" value="UniProtKB-KW"/>
</dbReference>
<dbReference type="Pfam" id="PF01381">
    <property type="entry name" value="HTH_3"/>
    <property type="match status" value="1"/>
</dbReference>
<dbReference type="STRING" id="417373.GCA_001570685_00198"/>
<evidence type="ECO:0000313" key="4">
    <source>
        <dbReference type="EMBL" id="KRL95001.1"/>
    </source>
</evidence>
<dbReference type="GO" id="GO:0003700">
    <property type="term" value="F:DNA-binding transcription factor activity"/>
    <property type="evidence" value="ECO:0007669"/>
    <property type="project" value="TreeGrafter"/>
</dbReference>
<reference evidence="4 5" key="1">
    <citation type="journal article" date="2015" name="Genome Announc.">
        <title>Expanding the biotechnology potential of lactobacilli through comparative genomics of 213 strains and associated genera.</title>
        <authorList>
            <person name="Sun Z."/>
            <person name="Harris H.M."/>
            <person name="McCann A."/>
            <person name="Guo C."/>
            <person name="Argimon S."/>
            <person name="Zhang W."/>
            <person name="Yang X."/>
            <person name="Jeffery I.B."/>
            <person name="Cooney J.C."/>
            <person name="Kagawa T.F."/>
            <person name="Liu W."/>
            <person name="Song Y."/>
            <person name="Salvetti E."/>
            <person name="Wrobel A."/>
            <person name="Rasinkangas P."/>
            <person name="Parkhill J."/>
            <person name="Rea M.C."/>
            <person name="O'Sullivan O."/>
            <person name="Ritari J."/>
            <person name="Douillard F.P."/>
            <person name="Paul Ross R."/>
            <person name="Yang R."/>
            <person name="Briner A.E."/>
            <person name="Felis G.E."/>
            <person name="de Vos W.M."/>
            <person name="Barrangou R."/>
            <person name="Klaenhammer T.R."/>
            <person name="Caufield P.W."/>
            <person name="Cui Y."/>
            <person name="Zhang H."/>
            <person name="O'Toole P.W."/>
        </authorList>
    </citation>
    <scope>NUCLEOTIDE SEQUENCE [LARGE SCALE GENOMIC DNA]</scope>
    <source>
        <strain evidence="4 5">DSM 18793</strain>
    </source>
</reference>
<dbReference type="PANTHER" id="PTHR46797:SF1">
    <property type="entry name" value="METHYLPHOSPHONATE SYNTHASE"/>
    <property type="match status" value="1"/>
</dbReference>
<feature type="domain" description="HTH cro/C1-type" evidence="3">
    <location>
        <begin position="6"/>
        <end position="59"/>
    </location>
</feature>
<dbReference type="Proteomes" id="UP000051084">
    <property type="component" value="Unassembled WGS sequence"/>
</dbReference>
<organism evidence="4 5">
    <name type="scientific">Limosilactobacillus equigenerosi DSM 18793 = JCM 14505</name>
    <dbReference type="NCBI Taxonomy" id="1423742"/>
    <lineage>
        <taxon>Bacteria</taxon>
        <taxon>Bacillati</taxon>
        <taxon>Bacillota</taxon>
        <taxon>Bacilli</taxon>
        <taxon>Lactobacillales</taxon>
        <taxon>Lactobacillaceae</taxon>
        <taxon>Limosilactobacillus</taxon>
    </lineage>
</organism>
<dbReference type="SMART" id="SM00530">
    <property type="entry name" value="HTH_XRE"/>
    <property type="match status" value="1"/>
</dbReference>
<proteinExistence type="predicted"/>
<dbReference type="CDD" id="cd00093">
    <property type="entry name" value="HTH_XRE"/>
    <property type="match status" value="1"/>
</dbReference>
<dbReference type="SUPFAM" id="SSF47413">
    <property type="entry name" value="lambda repressor-like DNA-binding domains"/>
    <property type="match status" value="1"/>
</dbReference>
<feature type="transmembrane region" description="Helical" evidence="2">
    <location>
        <begin position="96"/>
        <end position="116"/>
    </location>
</feature>
<keyword evidence="2" id="KW-0472">Membrane</keyword>
<keyword evidence="1 4" id="KW-0238">DNA-binding</keyword>
<name>A0A0R1UP62_9LACO</name>
<dbReference type="EMBL" id="AZGC01000026">
    <property type="protein sequence ID" value="KRL95001.1"/>
    <property type="molecule type" value="Genomic_DNA"/>
</dbReference>
<keyword evidence="2" id="KW-0812">Transmembrane</keyword>
<keyword evidence="5" id="KW-1185">Reference proteome</keyword>
<keyword evidence="2" id="KW-1133">Transmembrane helix</keyword>
<accession>A0A0R1UP62</accession>
<feature type="transmembrane region" description="Helical" evidence="2">
    <location>
        <begin position="122"/>
        <end position="142"/>
    </location>
</feature>
<dbReference type="PROSITE" id="PS50943">
    <property type="entry name" value="HTH_CROC1"/>
    <property type="match status" value="1"/>
</dbReference>
<evidence type="ECO:0000256" key="1">
    <source>
        <dbReference type="ARBA" id="ARBA00023125"/>
    </source>
</evidence>
<evidence type="ECO:0000313" key="5">
    <source>
        <dbReference type="Proteomes" id="UP000051084"/>
    </source>
</evidence>
<comment type="caution">
    <text evidence="4">The sequence shown here is derived from an EMBL/GenBank/DDBJ whole genome shotgun (WGS) entry which is preliminary data.</text>
</comment>
<dbReference type="InterPro" id="IPR001387">
    <property type="entry name" value="Cro/C1-type_HTH"/>
</dbReference>
<dbReference type="PATRIC" id="fig|1423742.4.peg.1089"/>
<protein>
    <submittedName>
        <fullName evidence="4">DNA-binding protein</fullName>
    </submittedName>
</protein>
<dbReference type="OrthoDB" id="9812495at2"/>
<dbReference type="InterPro" id="IPR010982">
    <property type="entry name" value="Lambda_DNA-bd_dom_sf"/>
</dbReference>
<evidence type="ECO:0000259" key="3">
    <source>
        <dbReference type="PROSITE" id="PS50943"/>
    </source>
</evidence>